<keyword evidence="3" id="KW-1133">Transmembrane helix</keyword>
<feature type="coiled-coil region" evidence="1">
    <location>
        <begin position="4896"/>
        <end position="4958"/>
    </location>
</feature>
<keyword evidence="3" id="KW-0812">Transmembrane</keyword>
<feature type="coiled-coil region" evidence="1">
    <location>
        <begin position="3179"/>
        <end position="3235"/>
    </location>
</feature>
<keyword evidence="5" id="KW-1185">Reference proteome</keyword>
<evidence type="ECO:0008006" key="6">
    <source>
        <dbReference type="Google" id="ProtNLM"/>
    </source>
</evidence>
<feature type="compositionally biased region" description="Low complexity" evidence="2">
    <location>
        <begin position="7"/>
        <end position="20"/>
    </location>
</feature>
<dbReference type="PANTHER" id="PTHR18887:SF4">
    <property type="entry name" value="GOLGIN SUBFAMILY B MEMBER 1-LIKE"/>
    <property type="match status" value="1"/>
</dbReference>
<proteinExistence type="predicted"/>
<evidence type="ECO:0000256" key="2">
    <source>
        <dbReference type="SAM" id="MobiDB-lite"/>
    </source>
</evidence>
<keyword evidence="1" id="KW-0175">Coiled coil</keyword>
<reference evidence="4" key="1">
    <citation type="submission" date="2023-08" db="EMBL/GenBank/DDBJ databases">
        <title>Pelteobagrus vachellii genome.</title>
        <authorList>
            <person name="Liu H."/>
        </authorList>
    </citation>
    <scope>NUCLEOTIDE SEQUENCE</scope>
    <source>
        <strain evidence="4">PRFRI_2022a</strain>
        <tissue evidence="4">Muscle</tissue>
    </source>
</reference>
<feature type="coiled-coil region" evidence="1">
    <location>
        <begin position="2140"/>
        <end position="2289"/>
    </location>
</feature>
<feature type="coiled-coil region" evidence="1">
    <location>
        <begin position="4996"/>
        <end position="5037"/>
    </location>
</feature>
<feature type="coiled-coil region" evidence="1">
    <location>
        <begin position="738"/>
        <end position="779"/>
    </location>
</feature>
<dbReference type="Proteomes" id="UP001187315">
    <property type="component" value="Unassembled WGS sequence"/>
</dbReference>
<gene>
    <name evidence="4" type="ORF">Q7C36_009912</name>
</gene>
<feature type="region of interest" description="Disordered" evidence="2">
    <location>
        <begin position="673"/>
        <end position="715"/>
    </location>
</feature>
<dbReference type="InterPro" id="IPR026202">
    <property type="entry name" value="GOLGB1"/>
</dbReference>
<feature type="coiled-coil region" evidence="1">
    <location>
        <begin position="288"/>
        <end position="393"/>
    </location>
</feature>
<keyword evidence="3" id="KW-0472">Membrane</keyword>
<feature type="coiled-coil region" evidence="1">
    <location>
        <begin position="2329"/>
        <end position="2557"/>
    </location>
</feature>
<dbReference type="EMBL" id="JAVHJS010000009">
    <property type="protein sequence ID" value="KAK2848230.1"/>
    <property type="molecule type" value="Genomic_DNA"/>
</dbReference>
<feature type="coiled-coil region" evidence="1">
    <location>
        <begin position="855"/>
        <end position="1086"/>
    </location>
</feature>
<feature type="coiled-coil region" evidence="1">
    <location>
        <begin position="2682"/>
        <end position="2716"/>
    </location>
</feature>
<feature type="coiled-coil region" evidence="1">
    <location>
        <begin position="3074"/>
        <end position="3143"/>
    </location>
</feature>
<accession>A0AA88N3F1</accession>
<dbReference type="GO" id="GO:0005794">
    <property type="term" value="C:Golgi apparatus"/>
    <property type="evidence" value="ECO:0007669"/>
    <property type="project" value="InterPro"/>
</dbReference>
<evidence type="ECO:0000256" key="3">
    <source>
        <dbReference type="SAM" id="Phobius"/>
    </source>
</evidence>
<feature type="coiled-coil region" evidence="1">
    <location>
        <begin position="4414"/>
        <end position="4773"/>
    </location>
</feature>
<feature type="coiled-coil region" evidence="1">
    <location>
        <begin position="3282"/>
        <end position="3382"/>
    </location>
</feature>
<evidence type="ECO:0000313" key="5">
    <source>
        <dbReference type="Proteomes" id="UP001187315"/>
    </source>
</evidence>
<feature type="coiled-coil region" evidence="1">
    <location>
        <begin position="557"/>
        <end position="584"/>
    </location>
</feature>
<feature type="coiled-coil region" evidence="1">
    <location>
        <begin position="123"/>
        <end position="157"/>
    </location>
</feature>
<feature type="coiled-coil region" evidence="1">
    <location>
        <begin position="3843"/>
        <end position="3972"/>
    </location>
</feature>
<feature type="transmembrane region" description="Helical" evidence="3">
    <location>
        <begin position="5200"/>
        <end position="5220"/>
    </location>
</feature>
<name>A0AA88N3F1_TACVA</name>
<comment type="caution">
    <text evidence="4">The sequence shown here is derived from an EMBL/GenBank/DDBJ whole genome shotgun (WGS) entry which is preliminary data.</text>
</comment>
<feature type="region of interest" description="Disordered" evidence="2">
    <location>
        <begin position="85"/>
        <end position="120"/>
    </location>
</feature>
<feature type="coiled-coil region" evidence="1">
    <location>
        <begin position="2928"/>
        <end position="2958"/>
    </location>
</feature>
<feature type="coiled-coil region" evidence="1">
    <location>
        <begin position="5080"/>
        <end position="5128"/>
    </location>
</feature>
<protein>
    <recommendedName>
        <fullName evidence="6">Golgin subfamily B member 1-like</fullName>
    </recommendedName>
</protein>
<feature type="region of interest" description="Disordered" evidence="2">
    <location>
        <begin position="1"/>
        <end position="33"/>
    </location>
</feature>
<feature type="coiled-coil region" evidence="1">
    <location>
        <begin position="3471"/>
        <end position="3502"/>
    </location>
</feature>
<feature type="coiled-coil region" evidence="1">
    <location>
        <begin position="1526"/>
        <end position="1830"/>
    </location>
</feature>
<feature type="coiled-coil region" evidence="1">
    <location>
        <begin position="1880"/>
        <end position="1921"/>
    </location>
</feature>
<dbReference type="PANTHER" id="PTHR18887">
    <property type="entry name" value="GOLGI-ASSOCIATED PROTEIN GCP360-RELATED"/>
    <property type="match status" value="1"/>
</dbReference>
<feature type="coiled-coil region" evidence="1">
    <location>
        <begin position="2997"/>
        <end position="3031"/>
    </location>
</feature>
<feature type="region of interest" description="Disordered" evidence="2">
    <location>
        <begin position="4854"/>
        <end position="4881"/>
    </location>
</feature>
<feature type="coiled-coil region" evidence="1">
    <location>
        <begin position="1992"/>
        <end position="2019"/>
    </location>
</feature>
<feature type="coiled-coil region" evidence="1">
    <location>
        <begin position="3998"/>
        <end position="4181"/>
    </location>
</feature>
<feature type="coiled-coil region" evidence="1">
    <location>
        <begin position="1122"/>
        <end position="1458"/>
    </location>
</feature>
<evidence type="ECO:0000313" key="4">
    <source>
        <dbReference type="EMBL" id="KAK2848230.1"/>
    </source>
</evidence>
<evidence type="ECO:0000256" key="1">
    <source>
        <dbReference type="SAM" id="Coils"/>
    </source>
</evidence>
<feature type="coiled-coil region" evidence="1">
    <location>
        <begin position="471"/>
        <end position="529"/>
    </location>
</feature>
<dbReference type="Gene3D" id="1.10.287.1490">
    <property type="match status" value="3"/>
</dbReference>
<feature type="coiled-coil region" evidence="1">
    <location>
        <begin position="2763"/>
        <end position="2860"/>
    </location>
</feature>
<feature type="compositionally biased region" description="Polar residues" evidence="2">
    <location>
        <begin position="688"/>
        <end position="715"/>
    </location>
</feature>
<feature type="coiled-coil region" evidence="1">
    <location>
        <begin position="3411"/>
        <end position="3438"/>
    </location>
</feature>
<sequence length="5221" mass="601353">MLKWFGSDDAGSSPGASDGPVKPSVSEETERLTQMEQLVSQLKEMIREKDAALHNKDEQLKGEKEACEAKLSKMRLQNKAKVTSLNSQLEELRKLQGEPPQLKRSGSGESGESEHTGASRGKILLLKRKLEDLEQQLAQRNQELHLKTNELEAQRERGSEMDAMLVEKDKRLAEKEDFIIHLQMALGGATSDKTAEQVTPESKEAALQELEMLVKNLTRKVEDGEERYSLLKEQSDSFRELLVTERAQFEEKENMYKQNIQTFKDIILQKDNRLTEMGQLHEQELFKLAAKSDASADLEQLLKALKQKLHEKEEVLLGKTQVIDVLQGEVDGRDQQIQELNERLRRLQSEKENLQSKMDAEKHIMRTQVRDLMEKHQEELKKVTEKYEREMSEKEMITISSASVTTSADLSVDPSVNQRLSDLEAQVKLKAEEASKSEAKFLRMKAWSKSRTRQLEDELKKAQCGTAAPDVTALRARVSELEEEREELLCKLEQYDELKGKNDVLESKLVVYEEQQRKMQADLEQVTKRAASQASEAGSMDDAQSQVMEWQDMMTMVAEAEAARNHIREEKNMLEIRMSHIEEEREASVCVCMHVMYFSSSSSSLYTPLFSHNSSSHQSLPFICQLLFLSFLRANAIKPFITSCGTKLIEDDWFFPGCSDPALANRQRELEEELAQARGLRPQRGKKTGSSSPNNLQEDFEFTNRSSFPDSHNPSGSITPMEGENMGGWWPEFTASNTEGLRSVVEELELERNQLQEQILGLEERCQDLEDRLQLQARVESLQVTFDVDEEGRTFWVSQNESEKLQAQLSSLRSQQSRDAEKHQLLVTSLNEQLKGLSSTQECLESSLMEKEHTLAQTSEKLELIDSLKDALKEKEMQHKDVADKLLVTENNLSDVTKKCSTFEKQCTEMKETVAELMQKLNVLKEKMQRQEATIESLQSDLDQTTDELDKLNTTHLEERAQLIHDLQSCEREIDSLKDVIADKDKEISALSGNMLEYAEQIQELKQEIRHKEEDLVRIESALLKAEQEARIIKDSQSSDQKSLNMKIAELTEQLRVTENDLTLARKENEAKINETKDLLSQLDENKLMIQDLNMEIQKLHTSQRAHLTECETQILTLKEQMLAASQKLQDSEDVLAQLKETRNSNEKLKEQILDREQTHEKEMKTLKEERNKLLADVTKYNNELHSLSSQLQAQVECQEQVKLGVEEKLVTIMSLEEKLRNVQKKAEEEKKALQEELAGKTKTILKLEVKMKSLKDEILGLQKSLEENSQTQTQLLQESQKQMDLVLNHNVSLQSRVDDLTEENHALKQEVVNKVQLLQQVAEEKDLLLRKTEEIESRQVENGKTVEDLIKDKERLNDRATELEQSQQSLSEHLLEKTGECNQLKESLENSKELVGRLQSQIETLNTQVDQLNCKLSENERTLSEKIVHIDTQQSQIMRLQESLNSGESEKDSLLQQQASQFTSLQSELVQQRNLFSVLQTECDSLREECTQLRHSHQEQTTALSDKTNECQSHLNELDKRNASLSSLSSQLGTMNELNAKLEAENGDMKKTLEKLLASNKNLTEEINLRQTKIIEFHNNIQALSTQNLQIRALYENKEKELAELSQLVSEMDKKLATTLEEKGNVAAQISILAEQNSTIQKEKEELVKEQNLLNDKLSGFEMQHAENRKIIGGLLKDKEELNETVKQTKEAILEKTTECEFLSRQLQESRESINHLNEQLRMSDSQFNLSFAEKDQVISDLRKQLVGYQDQLNHLQETLSLLQEQGVALKSGLLEKDAVIQQQSKECSSLQSELNHQQELTTNLKTENEKLKGECSQLLQDLRARESECCNHTDELNKRNESLVSVTGQLATTNDNVAKLLSDNEHLKHSLESHSAESAMIKEELSQKQVELVKLQDKVQALNEANSTLNAKLQKSETAISIKQEEICALQKQLSDRDADFTCLTQQLGTERSKAESLHLELQQKEESFKQQETFLSQLQVRFESGEGQISQKMEAISELQRDAQNLQRSLQEKDVLLLKKDQEIARLSEKIMSELEVSKARIKSDMDVISKLQGDLEVLFEKNDSLSSALTEKDALLKNEAEKQLSMKANTDKLEDTISQLTCKAQGFSSEITQLRAALAEKDQALLDTSSKQSTELGRLNETLKDKDEENDNLRQELSQLKEQLSMLNFNLSDQFAEVSRLKAALEESTCTVVDKTEALQDLQRKADEADLLKSQFMESTELVSELQNQTQALKEETVRLSIAIDEKQSALTNLQDKFAFQVEELQEAKNLLFQKNKELSNINQTISERDRQIHTLLQESSSLQNEVQQLRLFNAEVLKQKDDALVAQQMNANALTIEIERLKEQHLQVAAQVNSLTESLEQRELALHAINSQYTAQVKHTEDTMSEMQKINELCKKLQEEKRLTKQELDRVNNEKTKKEEEAHKLFLEKEAFSRNYSYEIQRTQEQLQLQSQQQHSSMERMKTEMEQLQDQVSAKDDIITGLKSEVERVEQTLQESEKEWLSVLDRETQAKNVLAKQLEEIKHELTSKDSKVHALKQDLDHLNEKLVKAMLAIEQGSERLKEKELDALMSRSKLEEFVYTVQEKDKENIELSQALNDKIIELRKLVESQEYAQKEVSRLTQCVSDKEEAFREERVSLQSTIKQLQEVNQSQESFFKNELAELNRKLEQKHVEGLDSNSESEGKITFLSENIKELEEKLRTEVQKSEDLKEASLKHNVLIQKKDDELNCMSIQISQQKELITALSQQLKLRETSITQVVASASNERIKHEDQLNSLISQLEETKANLSLYQSQIEMKESENKVLVKHSNELKTEISQVTKEKEAMKKKLQAALVVRKELLKKIEEHEKQHAKSAESKVEDSALREKFEELMTQTNSLKKEHDTIVSELIQQLKDKDSKITELLLFMSEKDQIIVQMEASAHYLQGRLKEKEDNLSSTLQKLEEQKLLIDQLQIKSNENDVAFENEKQKFVAKLQQLEKDMTDKDVRSERSHHTEELESELAKVKKEKSELQRKAQAALLARKKSQENQKMLNDELCELKANFTSLQEKHSKQTQESMAVQSGYDLRVQELECTLQNLKCLQDKVEVLERGIEQREAAVQHLQTSLETQSGQTSSVVEEMECLKQNLENVKSELAHKDELLFSLQKQTKETVEQRSELAKEITEKTDEIAKQKFYIQSIEQQLKDLEQSRAKLQSDHQNQLDILNASFEQRSSLLQEELECLKKKLKKITHEMAPKDELLLKFEEQSKEMVEKFLFERSELDKEIHEKNQEIEHLKFYIQTTERQLEQFKNDTTKLQSEHQTQLASFEELKPTMKAVEGEECKKNELRNQIEKLCQERDVVTTDLESALKMVTQRSEELQVLQNELTVARQQVSEEHSQWQEAKSEVEQLKLEIEALWREKESCMMDIEKSRQDYTQLESQLKQLERQNKELLVKTKFTDKPSVPSECSKVTCEQRTTLKEGEFQSLLSEKEALISALEQQLQRQIHLHEVEMEKMRIEVSERQQKPAEIGDKKTVDPITKKLQAALISRKELLKENRAFTEEIQKLQSKNEHVQSELSSLESTVFDLRRQKNELESNISKLSAEKQILDRDLDRILSENHNLSAACESLKLTIENITQQKQAFSCQLESLKDSQTEELSEWKSKHADLKQEYESLLQAYENVGSEMEKMRQLLEGAKRERQEALLKSHKYESEREILDKQIAELVEENDKMKEKMRKFAKVKQQKIEVLEVENEKIRKDLLSFDDKQKCTVDELTLTNSRLESEIKSLQESSEELRGQMCKLQQENQILAKELKEASLSLEKWHKESESTESSLQVKLSEALRLNGSFAAQIETQKTDLEVHIEMVALLEKEKSNLAEKLKQTKDNREGEVSERDKIISDLKQVIEKNRQETINLSEKVKILEDDKCMLQEELENVQETSDKVKNENEYLETVLLKNSERIDELTEAVNILQTQKLQLSAQLMEVKEDKAKVCQEKEHLHLKLVKEFEEKLKVLQRGTEGSKNMKKELQELLKEKHQELNLLQEDCIKYQELILNLERSLKQCETQQQQVQKELSDMTENVKVLQKENESLEKEVKTQKNLLNETKKELSRVTSEKHVLEEELAERQEQSEFESAERERSLEKMAEQQQALLKEQRAELQKQISNLQEQNNREAQVIMSLHKQVESKDLQLKTLKREAETNSAKLAVLSVDPNIGNAAEQWDNVFHKLLHDKDNQLHEQSLVITQLSEDNREKGRVLSDMQITNRKLERTLNEYSVAAAAHQRQLFVMRASNTELNQNLEILTKRSAEQSALIERLVTDKSSLVKQVEEQKYSISQVKSNLEHSSKMLADKESELLVVQAQYSKLLVDLEKQEAILLHLKSLIQSKDSEISSLLSSKDGQLSGYLEQLQANHHAQLAGYEDRLTALYTKQESSDKEAKSLESKIRSLQVRLDRFAQEKEQLVINVATFRNSVLSLQAEKEHLASELKQIKAQGKEESAESVTKSLKQEIRTLLHQMDDLNSENAMLKAQLIRYREDLNQVLSLKDNQLKDLLKKQQDSIRNLENQKRTVEMHHCDALLEVQKEAEEIKALKEEKMKLHSQVQELRDSLSALRKEKQETNESKVIADLQQAIAAKASECNELQQKLFAQKVAADDLNRSLKETVKESQKKLTEAEEKYSQELNAFKREFNLMRNERETADERVADLARNLMQAEQELSEAKSQNKNLKSQNESLGKAMAALQNDRDQLIDEFKILRGRYDEELREATASMNKFERQLNESTSEISALDTEKNILVQKLLALESKDAHSKLSVLVNDLSQAVSEKEGQLKQASLEKSSYSRQVNAFSKAMVSLQSDRDRLMEELRKAKKEVECRQQSSLEPFEPVKSKDSNNHSISAGSLQTERDGLLKEVGNLQSQNAELVELKQKYDDQHRALQQAHAYKQQCEKDVLGYQAELAELRSEKSQLQSECQALRESSKGTGFVSGKGTSSEQVAQLQAHLQCCLVEIQQRDFGFQQLNIKMQQAVEEKAAVSAQLRAVSQTLRETQLSLSELQNRYYWIANQQQIQHSHAQGSVCAEVAPGAPQEISSASSNLDGLDIRELKSRLVEAELQLDSTQQNVSQLNNRLEEERVRRQAAEEALGLAEQRIKSREPSPSRSSVRDFSIRLDTDEEWEALILDPKQHLLIRTMKSGVHSCRRWLRGRNLYCSKLLTSRAKSRYFFLVYLLALHILVFMCFTGAL</sequence>
<feature type="coiled-coil region" evidence="1">
    <location>
        <begin position="3533"/>
        <end position="3782"/>
    </location>
</feature>
<organism evidence="4 5">
    <name type="scientific">Tachysurus vachellii</name>
    <name type="common">Darkbarbel catfish</name>
    <name type="synonym">Pelteobagrus vachellii</name>
    <dbReference type="NCBI Taxonomy" id="175792"/>
    <lineage>
        <taxon>Eukaryota</taxon>
        <taxon>Metazoa</taxon>
        <taxon>Chordata</taxon>
        <taxon>Craniata</taxon>
        <taxon>Vertebrata</taxon>
        <taxon>Euteleostomi</taxon>
        <taxon>Actinopterygii</taxon>
        <taxon>Neopterygii</taxon>
        <taxon>Teleostei</taxon>
        <taxon>Ostariophysi</taxon>
        <taxon>Siluriformes</taxon>
        <taxon>Bagridae</taxon>
        <taxon>Tachysurus</taxon>
    </lineage>
</organism>
<feature type="coiled-coil region" evidence="1">
    <location>
        <begin position="207"/>
        <end position="234"/>
    </location>
</feature>